<proteinExistence type="predicted"/>
<evidence type="ECO:0000313" key="1">
    <source>
        <dbReference type="EMBL" id="KAL0406236.1"/>
    </source>
</evidence>
<organism evidence="1">
    <name type="scientific">Sesamum latifolium</name>
    <dbReference type="NCBI Taxonomy" id="2727402"/>
    <lineage>
        <taxon>Eukaryota</taxon>
        <taxon>Viridiplantae</taxon>
        <taxon>Streptophyta</taxon>
        <taxon>Embryophyta</taxon>
        <taxon>Tracheophyta</taxon>
        <taxon>Spermatophyta</taxon>
        <taxon>Magnoliopsida</taxon>
        <taxon>eudicotyledons</taxon>
        <taxon>Gunneridae</taxon>
        <taxon>Pentapetalae</taxon>
        <taxon>asterids</taxon>
        <taxon>lamiids</taxon>
        <taxon>Lamiales</taxon>
        <taxon>Pedaliaceae</taxon>
        <taxon>Sesamum</taxon>
    </lineage>
</organism>
<gene>
    <name evidence="1" type="ORF">Slati_3937500</name>
</gene>
<reference evidence="1" key="2">
    <citation type="journal article" date="2024" name="Plant">
        <title>Genomic evolution and insights into agronomic trait innovations of Sesamum species.</title>
        <authorList>
            <person name="Miao H."/>
            <person name="Wang L."/>
            <person name="Qu L."/>
            <person name="Liu H."/>
            <person name="Sun Y."/>
            <person name="Le M."/>
            <person name="Wang Q."/>
            <person name="Wei S."/>
            <person name="Zheng Y."/>
            <person name="Lin W."/>
            <person name="Duan Y."/>
            <person name="Cao H."/>
            <person name="Xiong S."/>
            <person name="Wang X."/>
            <person name="Wei L."/>
            <person name="Li C."/>
            <person name="Ma Q."/>
            <person name="Ju M."/>
            <person name="Zhao R."/>
            <person name="Li G."/>
            <person name="Mu C."/>
            <person name="Tian Q."/>
            <person name="Mei H."/>
            <person name="Zhang T."/>
            <person name="Gao T."/>
            <person name="Zhang H."/>
        </authorList>
    </citation>
    <scope>NUCLEOTIDE SEQUENCE</scope>
    <source>
        <strain evidence="1">KEN1</strain>
    </source>
</reference>
<protein>
    <recommendedName>
        <fullName evidence="2">RNase H type-1 domain-containing protein</fullName>
    </recommendedName>
</protein>
<sequence>MGATFIAPDQLILSAHSYLSAYQGACLWSRRSATTNAPDTWHSPIDNMVKLNFDAATFRKTSEISIGLVARDDTGIMLAWKSQCFPGSFGAEVAEPFTA</sequence>
<name>A0AAW2TN77_9LAMI</name>
<dbReference type="AlphaFoldDB" id="A0AAW2TN77"/>
<reference evidence="1" key="1">
    <citation type="submission" date="2020-06" db="EMBL/GenBank/DDBJ databases">
        <authorList>
            <person name="Li T."/>
            <person name="Hu X."/>
            <person name="Zhang T."/>
            <person name="Song X."/>
            <person name="Zhang H."/>
            <person name="Dai N."/>
            <person name="Sheng W."/>
            <person name="Hou X."/>
            <person name="Wei L."/>
        </authorList>
    </citation>
    <scope>NUCLEOTIDE SEQUENCE</scope>
    <source>
        <strain evidence="1">KEN1</strain>
        <tissue evidence="1">Leaf</tissue>
    </source>
</reference>
<comment type="caution">
    <text evidence="1">The sequence shown here is derived from an EMBL/GenBank/DDBJ whole genome shotgun (WGS) entry which is preliminary data.</text>
</comment>
<accession>A0AAW2TN77</accession>
<evidence type="ECO:0008006" key="2">
    <source>
        <dbReference type="Google" id="ProtNLM"/>
    </source>
</evidence>
<dbReference type="EMBL" id="JACGWN010000014">
    <property type="protein sequence ID" value="KAL0406236.1"/>
    <property type="molecule type" value="Genomic_DNA"/>
</dbReference>